<keyword evidence="1" id="KW-0732">Signal</keyword>
<geneLocation type="plasmid" evidence="3">
    <name>pvpsd2016-3</name>
</geneLocation>
<feature type="chain" id="PRO_5043869540" evidence="1">
    <location>
        <begin position="21"/>
        <end position="264"/>
    </location>
</feature>
<protein>
    <submittedName>
        <fullName evidence="2">Uncharacterized protein</fullName>
    </submittedName>
</protein>
<keyword evidence="2" id="KW-0614">Plasmid</keyword>
<proteinExistence type="predicted"/>
<sequence>MTRYSLVMLTLALTSGHVLAAQPSTNNNHEKLADDPTKVITKVGISYANNFDFNDDNVSFSGSLAFDDARKLNVRVNSDASEWRVGGSWLFPMGIVNFNFGKNEYTNGADQTNYSIGSFMPLSYFGIQPAGIQIFPTAGYTYNDGTSPRCTDTAKSCSTSGFNGLPTAENGFSMVEVAGSSAYLGAFALKPLSPELTLMGVTVGTYGSENDEGKNYKGYFAALGLGYLVEKRHSFNVMTGIMENNTYLDDPDQRLILSYTYQFN</sequence>
<dbReference type="Proteomes" id="UP000464718">
    <property type="component" value="Plasmid pvpsd2016-3"/>
</dbReference>
<evidence type="ECO:0000256" key="1">
    <source>
        <dbReference type="SAM" id="SignalP"/>
    </source>
</evidence>
<gene>
    <name evidence="2" type="ORF">EHC69_28800</name>
</gene>
<evidence type="ECO:0000313" key="3">
    <source>
        <dbReference type="Proteomes" id="UP000464718"/>
    </source>
</evidence>
<dbReference type="EMBL" id="CP034302">
    <property type="protein sequence ID" value="QHH13259.1"/>
    <property type="molecule type" value="Genomic_DNA"/>
</dbReference>
<dbReference type="AlphaFoldDB" id="A0AAX1G195"/>
<reference evidence="2 3" key="1">
    <citation type="submission" date="2018-12" db="EMBL/GenBank/DDBJ databases">
        <title>Genomic insights into the evolutionary origins and pathogenicity of five Vibrio parahaemolyticus strains isolated from the shrimp with acute hepatopancreatic necrosis disease (AHPND).</title>
        <authorList>
            <person name="Yang Q."/>
            <person name="Dong X."/>
            <person name="Xie G."/>
            <person name="Fu S."/>
            <person name="Zou P."/>
            <person name="Sun J."/>
            <person name="Wang Y."/>
            <person name="Huang J."/>
        </authorList>
    </citation>
    <scope>NUCLEOTIDE SEQUENCE [LARGE SCALE GENOMIC DNA]</scope>
    <source>
        <strain evidence="2 3">20160303005-1</strain>
        <plasmid evidence="3">pvpsd2016-3</plasmid>
    </source>
</reference>
<feature type="signal peptide" evidence="1">
    <location>
        <begin position="1"/>
        <end position="20"/>
    </location>
</feature>
<accession>A0AAX1G195</accession>
<name>A0AAX1G195_VIBPH</name>
<organism evidence="2 3">
    <name type="scientific">Vibrio parahaemolyticus</name>
    <dbReference type="NCBI Taxonomy" id="670"/>
    <lineage>
        <taxon>Bacteria</taxon>
        <taxon>Pseudomonadati</taxon>
        <taxon>Pseudomonadota</taxon>
        <taxon>Gammaproteobacteria</taxon>
        <taxon>Vibrionales</taxon>
        <taxon>Vibrionaceae</taxon>
        <taxon>Vibrio</taxon>
    </lineage>
</organism>
<evidence type="ECO:0000313" key="2">
    <source>
        <dbReference type="EMBL" id="QHH13259.1"/>
    </source>
</evidence>